<reference evidence="1" key="1">
    <citation type="submission" date="2022-10" db="EMBL/GenBank/DDBJ databases">
        <authorList>
            <person name="Hyden B.L."/>
            <person name="Feng K."/>
            <person name="Yates T."/>
            <person name="Jawdy S."/>
            <person name="Smart L.B."/>
            <person name="Muchero W."/>
        </authorList>
    </citation>
    <scope>NUCLEOTIDE SEQUENCE</scope>
    <source>
        <tissue evidence="1">Shoot tip</tissue>
    </source>
</reference>
<evidence type="ECO:0000313" key="2">
    <source>
        <dbReference type="Proteomes" id="UP001141253"/>
    </source>
</evidence>
<proteinExistence type="predicted"/>
<name>A0ABQ9C9Q2_9ROSI</name>
<gene>
    <name evidence="1" type="ORF">OIU77_021389</name>
</gene>
<dbReference type="EMBL" id="JAPFFI010000004">
    <property type="protein sequence ID" value="KAJ6396346.1"/>
    <property type="molecule type" value="Genomic_DNA"/>
</dbReference>
<reference evidence="1" key="2">
    <citation type="journal article" date="2023" name="Int. J. Mol. Sci.">
        <title>De Novo Assembly and Annotation of 11 Diverse Shrub Willow (Salix) Genomes Reveals Novel Gene Organization in Sex-Linked Regions.</title>
        <authorList>
            <person name="Hyden B."/>
            <person name="Feng K."/>
            <person name="Yates T.B."/>
            <person name="Jawdy S."/>
            <person name="Cereghino C."/>
            <person name="Smart L.B."/>
            <person name="Muchero W."/>
        </authorList>
    </citation>
    <scope>NUCLEOTIDE SEQUENCE</scope>
    <source>
        <tissue evidence="1">Shoot tip</tissue>
    </source>
</reference>
<organism evidence="1 2">
    <name type="scientific">Salix suchowensis</name>
    <dbReference type="NCBI Taxonomy" id="1278906"/>
    <lineage>
        <taxon>Eukaryota</taxon>
        <taxon>Viridiplantae</taxon>
        <taxon>Streptophyta</taxon>
        <taxon>Embryophyta</taxon>
        <taxon>Tracheophyta</taxon>
        <taxon>Spermatophyta</taxon>
        <taxon>Magnoliopsida</taxon>
        <taxon>eudicotyledons</taxon>
        <taxon>Gunneridae</taxon>
        <taxon>Pentapetalae</taxon>
        <taxon>rosids</taxon>
        <taxon>fabids</taxon>
        <taxon>Malpighiales</taxon>
        <taxon>Salicaceae</taxon>
        <taxon>Saliceae</taxon>
        <taxon>Salix</taxon>
    </lineage>
</organism>
<keyword evidence="2" id="KW-1185">Reference proteome</keyword>
<accession>A0ABQ9C9Q2</accession>
<sequence>MIRFFLDSKKYSSKMICNIVQYRFFYLYLQLSRGIFTAKETINCSAAAITVFGRLVTEPASYIFSSKITKLPELPSFNFTVSEGILTL</sequence>
<evidence type="ECO:0000313" key="1">
    <source>
        <dbReference type="EMBL" id="KAJ6396346.1"/>
    </source>
</evidence>
<dbReference type="Proteomes" id="UP001141253">
    <property type="component" value="Chromosome 4"/>
</dbReference>
<protein>
    <submittedName>
        <fullName evidence="1">Uncharacterized protein</fullName>
    </submittedName>
</protein>
<comment type="caution">
    <text evidence="1">The sequence shown here is derived from an EMBL/GenBank/DDBJ whole genome shotgun (WGS) entry which is preliminary data.</text>
</comment>